<name>A0A507B8C0_9PEZI</name>
<dbReference type="AlphaFoldDB" id="A0A507B8C0"/>
<dbReference type="OrthoDB" id="5381672at2759"/>
<keyword evidence="4" id="KW-1185">Reference proteome</keyword>
<dbReference type="Proteomes" id="UP000319257">
    <property type="component" value="Unassembled WGS sequence"/>
</dbReference>
<feature type="transmembrane region" description="Helical" evidence="2">
    <location>
        <begin position="30"/>
        <end position="53"/>
    </location>
</feature>
<accession>A0A507B8C0</accession>
<keyword evidence="2" id="KW-1133">Transmembrane helix</keyword>
<organism evidence="3 4">
    <name type="scientific">Thyridium curvatum</name>
    <dbReference type="NCBI Taxonomy" id="1093900"/>
    <lineage>
        <taxon>Eukaryota</taxon>
        <taxon>Fungi</taxon>
        <taxon>Dikarya</taxon>
        <taxon>Ascomycota</taxon>
        <taxon>Pezizomycotina</taxon>
        <taxon>Sordariomycetes</taxon>
        <taxon>Sordariomycetidae</taxon>
        <taxon>Thyridiales</taxon>
        <taxon>Thyridiaceae</taxon>
        <taxon>Thyridium</taxon>
    </lineage>
</organism>
<keyword evidence="2" id="KW-0812">Transmembrane</keyword>
<dbReference type="InParanoid" id="A0A507B8C0"/>
<dbReference type="GeneID" id="41969876"/>
<evidence type="ECO:0000256" key="2">
    <source>
        <dbReference type="SAM" id="Phobius"/>
    </source>
</evidence>
<protein>
    <submittedName>
        <fullName evidence="3">Uncharacterized protein</fullName>
    </submittedName>
</protein>
<gene>
    <name evidence="3" type="ORF">E0L32_002429</name>
</gene>
<dbReference type="EMBL" id="SKBQ01000010">
    <property type="protein sequence ID" value="TPX18572.1"/>
    <property type="molecule type" value="Genomic_DNA"/>
</dbReference>
<evidence type="ECO:0000313" key="3">
    <source>
        <dbReference type="EMBL" id="TPX18572.1"/>
    </source>
</evidence>
<keyword evidence="2" id="KW-0472">Membrane</keyword>
<feature type="region of interest" description="Disordered" evidence="1">
    <location>
        <begin position="244"/>
        <end position="265"/>
    </location>
</feature>
<evidence type="ECO:0000313" key="4">
    <source>
        <dbReference type="Proteomes" id="UP000319257"/>
    </source>
</evidence>
<reference evidence="3 4" key="1">
    <citation type="submission" date="2019-06" db="EMBL/GenBank/DDBJ databases">
        <title>Draft genome sequence of the filamentous fungus Phialemoniopsis curvata isolated from diesel fuel.</title>
        <authorList>
            <person name="Varaljay V.A."/>
            <person name="Lyon W.J."/>
            <person name="Crouch A.L."/>
            <person name="Drake C.E."/>
            <person name="Hollomon J.M."/>
            <person name="Nadeau L.J."/>
            <person name="Nunn H.S."/>
            <person name="Stevenson B.S."/>
            <person name="Bojanowski C.L."/>
            <person name="Crookes-Goodson W.J."/>
        </authorList>
    </citation>
    <scope>NUCLEOTIDE SEQUENCE [LARGE SCALE GENOMIC DNA]</scope>
    <source>
        <strain evidence="3 4">D216</strain>
    </source>
</reference>
<feature type="transmembrane region" description="Helical" evidence="2">
    <location>
        <begin position="162"/>
        <end position="183"/>
    </location>
</feature>
<feature type="transmembrane region" description="Helical" evidence="2">
    <location>
        <begin position="96"/>
        <end position="117"/>
    </location>
</feature>
<sequence length="750" mass="82886">MDERASPVAPGGAREQPTIPSSRLRRAPHVVILTLGYAAIALFAWVVLCVLSYRPIGAQSYAIEWQDYDYMYKPNTSDLMTLSNRYLRAARVSQTVTSVLTIPLTSMVCSYAAVTFLQRRRTRHGQGTTLRQSMALADKGWTDPVIIAKLVMGGWKRYGSTFLVAAMVLNLIGASITPLQGLFVSYKSIKVPSGPDRMYGLMDIEDTVVKYNERTSPNDADKLLLLRSRLMVVDNSDPQFRLWSSEPGCGDQTRRNESSQGCTRSGQYSFESLPNLPDPFWAQPVSGFNTGLWRQVAPRVNFSTKYENITIDDFPSNCSKIPDALYLHYENTTKRGGYNVDICMPANVTESPWKATRARQDFSEELYVKMTVDWSIRNDEMSFVPGNYSFKVTLDTTAGYFELPNYENGQLPGPLLTNTPDFASSPLGMNQAYPHHSNLINWPRSAPNSSEEAVANMTYYAMRDMSKGPLLSTALALFGAGSYLDIHRTVAEGYTGGSLSAWGSCIDVVPFIKLLRSPDPNGRGGGRSVSKGLDPCVSAWDSEYYQPKIVASYIWLFAPFEREKSLAHPPSKRIQDAFTAAAFIAVDVWAQQPASESFVALWWDLGVDQQVPDMSHAGMIVVSLLMGLYLSCLLALAVYGAWTPRWTNQLDAFSMMRVSSAVPGLFPLRLAHDPDDVRALDELPGWIGGVDGVQGGGGVGELGLGGELPLSRKEKYHCYAFDRDFDALSKQGRRTEYSRVSSGAGGNESE</sequence>
<feature type="region of interest" description="Disordered" evidence="1">
    <location>
        <begin position="1"/>
        <end position="20"/>
    </location>
</feature>
<comment type="caution">
    <text evidence="3">The sequence shown here is derived from an EMBL/GenBank/DDBJ whole genome shotgun (WGS) entry which is preliminary data.</text>
</comment>
<evidence type="ECO:0000256" key="1">
    <source>
        <dbReference type="SAM" id="MobiDB-lite"/>
    </source>
</evidence>
<dbReference type="RefSeq" id="XP_031000283.1">
    <property type="nucleotide sequence ID" value="XM_031136617.1"/>
</dbReference>
<proteinExistence type="predicted"/>
<feature type="transmembrane region" description="Helical" evidence="2">
    <location>
        <begin position="617"/>
        <end position="642"/>
    </location>
</feature>